<dbReference type="InterPro" id="IPR006016">
    <property type="entry name" value="UspA"/>
</dbReference>
<organism evidence="2 3">
    <name type="scientific">Archaeoglobus profundus (strain DSM 5631 / JCM 9629 / NBRC 100127 / Av18)</name>
    <dbReference type="NCBI Taxonomy" id="572546"/>
    <lineage>
        <taxon>Archaea</taxon>
        <taxon>Methanobacteriati</taxon>
        <taxon>Methanobacteriota</taxon>
        <taxon>Archaeoglobi</taxon>
        <taxon>Archaeoglobales</taxon>
        <taxon>Archaeoglobaceae</taxon>
        <taxon>Archaeoglobus</taxon>
    </lineage>
</organism>
<evidence type="ECO:0000259" key="1">
    <source>
        <dbReference type="Pfam" id="PF00582"/>
    </source>
</evidence>
<evidence type="ECO:0000313" key="3">
    <source>
        <dbReference type="Proteomes" id="UP000001901"/>
    </source>
</evidence>
<dbReference type="HOGENOM" id="CLU_1207568_0_0_2"/>
<keyword evidence="3" id="KW-1185">Reference proteome</keyword>
<reference evidence="2 3" key="1">
    <citation type="journal article" date="2010" name="Stand. Genomic Sci.">
        <title>Complete genome sequence of Archaeoglobus profundus type strain (AV18).</title>
        <authorList>
            <person name="von Jan M."/>
            <person name="Lapidus A."/>
            <person name="Del Rio T.G."/>
            <person name="Copeland A."/>
            <person name="Tice H."/>
            <person name="Cheng J.F."/>
            <person name="Lucas S."/>
            <person name="Chen F."/>
            <person name="Nolan M."/>
            <person name="Goodwin L."/>
            <person name="Han C."/>
            <person name="Pitluck S."/>
            <person name="Liolios K."/>
            <person name="Ivanova N."/>
            <person name="Mavromatis K."/>
            <person name="Ovchinnikova G."/>
            <person name="Chertkov O."/>
            <person name="Pati A."/>
            <person name="Chen A."/>
            <person name="Palaniappan K."/>
            <person name="Land M."/>
            <person name="Hauser L."/>
            <person name="Chang Y.J."/>
            <person name="Jeffries C.D."/>
            <person name="Saunders E."/>
            <person name="Brettin T."/>
            <person name="Detter J.C."/>
            <person name="Chain P."/>
            <person name="Eichinger K."/>
            <person name="Huber H."/>
            <person name="Spring S."/>
            <person name="Rohde M."/>
            <person name="Goker M."/>
            <person name="Wirth R."/>
            <person name="Woyke T."/>
            <person name="Bristow J."/>
            <person name="Eisen J.A."/>
            <person name="Markowitz V."/>
            <person name="Hugenholtz P."/>
            <person name="Kyrpides N.C."/>
            <person name="Klenk H.P."/>
        </authorList>
    </citation>
    <scope>NUCLEOTIDE SEQUENCE [LARGE SCALE GENOMIC DNA]</scope>
    <source>
        <strain evidence="3">DSM 5631 / JCM 9629 / NBRC 100127 / Av18</strain>
    </source>
</reference>
<dbReference type="GeneID" id="8740265"/>
<dbReference type="PaxDb" id="572546-Arcpr_1574"/>
<sequence>MRILVASDSVEIKAEEVIRLKIIDTKKFRGREILEERKKLKMKDGFITVGEPAKEVAKFADAIDVDLIAVDDPDLGLDIAKEVSKPVIIAKDFDNVFERCLIGYNPLVFNDAIRLRIERLPFKEVHIVHVLESVIPQSISPDKISKIVNFMKDVKKKTTRISSYHVKLGEPAKEILKTAEEIDASCIALNTSMKRMSIGSTTQKIAKIGKLPVLVWKELIKRNGFIQSL</sequence>
<accession>D2RES6</accession>
<dbReference type="STRING" id="572546.Arcpr_1574"/>
<dbReference type="Gene3D" id="3.40.50.12370">
    <property type="match status" value="1"/>
</dbReference>
<dbReference type="eggNOG" id="arCOG00449">
    <property type="taxonomic scope" value="Archaea"/>
</dbReference>
<protein>
    <recommendedName>
        <fullName evidence="1">UspA domain-containing protein</fullName>
    </recommendedName>
</protein>
<dbReference type="CDD" id="cd00293">
    <property type="entry name" value="USP-like"/>
    <property type="match status" value="1"/>
</dbReference>
<dbReference type="Proteomes" id="UP000001901">
    <property type="component" value="Chromosome"/>
</dbReference>
<gene>
    <name evidence="2" type="ordered locus">Arcpr_1574</name>
</gene>
<dbReference type="AlphaFoldDB" id="D2RES6"/>
<dbReference type="KEGG" id="apo:Arcpr_1574"/>
<dbReference type="EMBL" id="CP001857">
    <property type="protein sequence ID" value="ADB58620.1"/>
    <property type="molecule type" value="Genomic_DNA"/>
</dbReference>
<evidence type="ECO:0000313" key="2">
    <source>
        <dbReference type="EMBL" id="ADB58620.1"/>
    </source>
</evidence>
<proteinExistence type="predicted"/>
<name>D2RES6_ARCPA</name>
<feature type="domain" description="UspA" evidence="1">
    <location>
        <begin position="124"/>
        <end position="215"/>
    </location>
</feature>
<dbReference type="SUPFAM" id="SSF52402">
    <property type="entry name" value="Adenine nucleotide alpha hydrolases-like"/>
    <property type="match status" value="1"/>
</dbReference>
<dbReference type="RefSeq" id="WP_012940956.1">
    <property type="nucleotide sequence ID" value="NC_013741.1"/>
</dbReference>
<dbReference type="Pfam" id="PF00582">
    <property type="entry name" value="Usp"/>
    <property type="match status" value="1"/>
</dbReference>